<dbReference type="RefSeq" id="XP_004416789.1">
    <property type="nucleotide sequence ID" value="XM_004416732.2"/>
</dbReference>
<dbReference type="InParanoid" id="A0A2U3X3K4"/>
<protein>
    <submittedName>
        <fullName evidence="3">Protein LEG1 homolog</fullName>
    </submittedName>
</protein>
<evidence type="ECO:0000256" key="1">
    <source>
        <dbReference type="SAM" id="SignalP"/>
    </source>
</evidence>
<keyword evidence="2" id="KW-1185">Reference proteome</keyword>
<gene>
    <name evidence="3" type="primary">LOC101376902</name>
</gene>
<organism evidence="2 3">
    <name type="scientific">Odobenus rosmarus divergens</name>
    <name type="common">Pacific walrus</name>
    <dbReference type="NCBI Taxonomy" id="9708"/>
    <lineage>
        <taxon>Eukaryota</taxon>
        <taxon>Metazoa</taxon>
        <taxon>Chordata</taxon>
        <taxon>Craniata</taxon>
        <taxon>Vertebrata</taxon>
        <taxon>Euteleostomi</taxon>
        <taxon>Mammalia</taxon>
        <taxon>Eutheria</taxon>
        <taxon>Laurasiatheria</taxon>
        <taxon>Carnivora</taxon>
        <taxon>Caniformia</taxon>
        <taxon>Pinnipedia</taxon>
        <taxon>Odobenidae</taxon>
        <taxon>Odobenus</taxon>
    </lineage>
</organism>
<keyword evidence="1" id="KW-0732">Signal</keyword>
<dbReference type="OrthoDB" id="17046at2759"/>
<feature type="chain" id="PRO_5015433591" evidence="1">
    <location>
        <begin position="21"/>
        <end position="346"/>
    </location>
</feature>
<feature type="signal peptide" evidence="1">
    <location>
        <begin position="1"/>
        <end position="20"/>
    </location>
</feature>
<proteinExistence type="predicted"/>
<dbReference type="STRING" id="9708.A0A2U3X3K4"/>
<dbReference type="GO" id="GO:0005615">
    <property type="term" value="C:extracellular space"/>
    <property type="evidence" value="ECO:0007669"/>
    <property type="project" value="TreeGrafter"/>
</dbReference>
<accession>A0A2U3X3K4</accession>
<reference evidence="3" key="1">
    <citation type="submission" date="2025-08" db="UniProtKB">
        <authorList>
            <consortium name="RefSeq"/>
        </authorList>
    </citation>
    <scope>IDENTIFICATION</scope>
</reference>
<dbReference type="PANTHER" id="PTHR18820:SF4">
    <property type="entry name" value="CHROMOSOME 6 OPEN READING FRAME 58"/>
    <property type="match status" value="1"/>
</dbReference>
<sequence length="346" mass="39625">MAFLPPWTCVLVGCFSASLAKESNFSDLYPPLWKKSASQFSDYRVENGKYIIDPWVYPERMGMYKILVNKTASYFENIGADNEQNILWGLPLQNGWQYRTGRLADPRQMKGCGYESGDPLCISVDSWWADMNYFLCALPFLAAVDSGIMGISSDQIMLLPPPKDQTQFCLNVSSCQSSFPEPMSKWNTFYQHLQYPSSSFEDLLKYLWAAHVSTLKYAGKIFEDRLEYYSKPEANFGRSWCVAVDYLAVTLFPTTLVRTYEFQKGLPPRMLVNGDKAPFISDFTDFQNIVLLVLSFLPKVDNSPGSFLLTVWTILMKNHDVRKEVLELFQIILEIFNPTFQSVPNV</sequence>
<evidence type="ECO:0000313" key="2">
    <source>
        <dbReference type="Proteomes" id="UP000245340"/>
    </source>
</evidence>
<evidence type="ECO:0000313" key="3">
    <source>
        <dbReference type="RefSeq" id="XP_004416789.1"/>
    </source>
</evidence>
<dbReference type="KEGG" id="oro:101376902"/>
<name>A0A2U3X3K4_ODORO</name>
<dbReference type="PANTHER" id="PTHR18820">
    <property type="entry name" value="LEG1"/>
    <property type="match status" value="1"/>
</dbReference>
<dbReference type="GeneID" id="101376902"/>
<dbReference type="Pfam" id="PF05612">
    <property type="entry name" value="Leg1"/>
    <property type="match status" value="1"/>
</dbReference>
<dbReference type="InterPro" id="IPR008499">
    <property type="entry name" value="Leg1"/>
</dbReference>
<dbReference type="AlphaFoldDB" id="A0A2U3X3K4"/>
<dbReference type="Proteomes" id="UP000245340">
    <property type="component" value="Unplaced"/>
</dbReference>
<dbReference type="CTD" id="109312003"/>